<organism evidence="4 7">
    <name type="scientific">Streptomyces alkaliterrae</name>
    <dbReference type="NCBI Taxonomy" id="2213162"/>
    <lineage>
        <taxon>Bacteria</taxon>
        <taxon>Bacillati</taxon>
        <taxon>Actinomycetota</taxon>
        <taxon>Actinomycetes</taxon>
        <taxon>Kitasatosporales</taxon>
        <taxon>Streptomycetaceae</taxon>
        <taxon>Streptomyces</taxon>
    </lineage>
</organism>
<evidence type="ECO:0000313" key="4">
    <source>
        <dbReference type="EMBL" id="MBB1256978.1"/>
    </source>
</evidence>
<dbReference type="GO" id="GO:0016747">
    <property type="term" value="F:acyltransferase activity, transferring groups other than amino-acyl groups"/>
    <property type="evidence" value="ECO:0007669"/>
    <property type="project" value="InterPro"/>
</dbReference>
<dbReference type="InterPro" id="IPR000182">
    <property type="entry name" value="GNAT_dom"/>
</dbReference>
<protein>
    <submittedName>
        <fullName evidence="4">N-acetyltransferase</fullName>
    </submittedName>
</protein>
<name>A0A7W3ZQP0_9ACTN</name>
<evidence type="ECO:0000313" key="5">
    <source>
        <dbReference type="EMBL" id="MBB1262437.1"/>
    </source>
</evidence>
<sequence length="170" mass="18187">MTGGAVELRRLDEDLLGALLETAVRDAEPAEVMPPVAGPPGWTRQRREAFLRFHRERPRARPKERVFAVVVDGAVVGAARLDPVADEPGAVEIGVWLGRSVRGRGLASLLLEELVEQARGMGARHLVASTTVSNPAARRALASLGADMTQIGDTTVTAHLLLTPAAREPH</sequence>
<reference evidence="6 7" key="1">
    <citation type="submission" date="2020-05" db="EMBL/GenBank/DDBJ databases">
        <title>Classification of alakaliphilic streptomycetes isolated from an alkaline soil next to Lonar Crater, India and a proposal for the recognition of Streptomyces alkaliterrae sp. nov.</title>
        <authorList>
            <person name="Golinska P."/>
        </authorList>
    </citation>
    <scope>NUCLEOTIDE SEQUENCE [LARGE SCALE GENOMIC DNA]</scope>
    <source>
        <strain evidence="7">OF3</strain>
        <strain evidence="6">OF8</strain>
    </source>
</reference>
<dbReference type="SUPFAM" id="SSF55729">
    <property type="entry name" value="Acyl-CoA N-acyltransferases (Nat)"/>
    <property type="match status" value="1"/>
</dbReference>
<dbReference type="CDD" id="cd04301">
    <property type="entry name" value="NAT_SF"/>
    <property type="match status" value="1"/>
</dbReference>
<dbReference type="EMBL" id="JABJWZ010000533">
    <property type="protein sequence ID" value="MBB1256978.1"/>
    <property type="molecule type" value="Genomic_DNA"/>
</dbReference>
<accession>A0A7W3ZQP0</accession>
<evidence type="ECO:0000256" key="1">
    <source>
        <dbReference type="ARBA" id="ARBA00022679"/>
    </source>
</evidence>
<comment type="caution">
    <text evidence="4">The sequence shown here is derived from an EMBL/GenBank/DDBJ whole genome shotgun (WGS) entry which is preliminary data.</text>
</comment>
<evidence type="ECO:0000313" key="6">
    <source>
        <dbReference type="Proteomes" id="UP000517765"/>
    </source>
</evidence>
<reference evidence="4" key="2">
    <citation type="journal article" name="Syst. Appl. Microbiol.">
        <title>Streptomyces alkaliterrae sp. nov., isolated from an alkaline soil, and emended descriptions of Streptomyces alkaliphilus, Streptomyces calidiresistens and Streptomyces durbertensis.</title>
        <authorList>
            <person name="Swiecimska M."/>
            <person name="Golinska P."/>
            <person name="Nouioui I."/>
            <person name="Wypij M."/>
            <person name="Rai M."/>
            <person name="Sangal V."/>
            <person name="Goodfellow M."/>
        </authorList>
    </citation>
    <scope>NUCLEOTIDE SEQUENCE</scope>
    <source>
        <strain evidence="4">OF3</strain>
        <strain evidence="5">OF8</strain>
    </source>
</reference>
<dbReference type="InterPro" id="IPR050832">
    <property type="entry name" value="Bact_Acetyltransf"/>
</dbReference>
<proteinExistence type="predicted"/>
<dbReference type="AlphaFoldDB" id="A0A7W3ZQP0"/>
<dbReference type="Gene3D" id="3.40.630.30">
    <property type="match status" value="1"/>
</dbReference>
<keyword evidence="2" id="KW-0012">Acyltransferase</keyword>
<evidence type="ECO:0000313" key="7">
    <source>
        <dbReference type="Proteomes" id="UP000525686"/>
    </source>
</evidence>
<dbReference type="Pfam" id="PF00583">
    <property type="entry name" value="Acetyltransf_1"/>
    <property type="match status" value="1"/>
</dbReference>
<feature type="domain" description="N-acetyltransferase" evidence="3">
    <location>
        <begin position="6"/>
        <end position="167"/>
    </location>
</feature>
<evidence type="ECO:0000259" key="3">
    <source>
        <dbReference type="PROSITE" id="PS51186"/>
    </source>
</evidence>
<gene>
    <name evidence="4" type="ORF">H3146_27105</name>
    <name evidence="5" type="ORF">H3147_27100</name>
</gene>
<dbReference type="PANTHER" id="PTHR43877">
    <property type="entry name" value="AMINOALKYLPHOSPHONATE N-ACETYLTRANSFERASE-RELATED-RELATED"/>
    <property type="match status" value="1"/>
</dbReference>
<dbReference type="Proteomes" id="UP000525686">
    <property type="component" value="Unassembled WGS sequence"/>
</dbReference>
<dbReference type="EMBL" id="JABJXA010000355">
    <property type="protein sequence ID" value="MBB1262437.1"/>
    <property type="molecule type" value="Genomic_DNA"/>
</dbReference>
<keyword evidence="1 4" id="KW-0808">Transferase</keyword>
<dbReference type="PROSITE" id="PS51186">
    <property type="entry name" value="GNAT"/>
    <property type="match status" value="1"/>
</dbReference>
<dbReference type="InterPro" id="IPR016181">
    <property type="entry name" value="Acyl_CoA_acyltransferase"/>
</dbReference>
<evidence type="ECO:0000256" key="2">
    <source>
        <dbReference type="ARBA" id="ARBA00023315"/>
    </source>
</evidence>
<dbReference type="Proteomes" id="UP000517765">
    <property type="component" value="Unassembled WGS sequence"/>
</dbReference>